<keyword evidence="1" id="KW-1133">Transmembrane helix</keyword>
<evidence type="ECO:0008006" key="4">
    <source>
        <dbReference type="Google" id="ProtNLM"/>
    </source>
</evidence>
<dbReference type="Gene3D" id="2.170.120.40">
    <property type="entry name" value="YbbR-like domain"/>
    <property type="match status" value="1"/>
</dbReference>
<keyword evidence="1" id="KW-0812">Transmembrane</keyword>
<gene>
    <name evidence="2" type="ORF">KIV10_10440</name>
</gene>
<dbReference type="PANTHER" id="PTHR37804:SF1">
    <property type="entry name" value="CDAA REGULATORY PROTEIN CDAR"/>
    <property type="match status" value="1"/>
</dbReference>
<dbReference type="InterPro" id="IPR012505">
    <property type="entry name" value="YbbR"/>
</dbReference>
<evidence type="ECO:0000256" key="1">
    <source>
        <dbReference type="SAM" id="Phobius"/>
    </source>
</evidence>
<dbReference type="Pfam" id="PF07949">
    <property type="entry name" value="YbbR"/>
    <property type="match status" value="1"/>
</dbReference>
<keyword evidence="1" id="KW-0472">Membrane</keyword>
<keyword evidence="3" id="KW-1185">Reference proteome</keyword>
<comment type="caution">
    <text evidence="2">The sequence shown here is derived from an EMBL/GenBank/DDBJ whole genome shotgun (WGS) entry which is preliminary data.</text>
</comment>
<proteinExistence type="predicted"/>
<reference evidence="2 3" key="1">
    <citation type="submission" date="2021-05" db="EMBL/GenBank/DDBJ databases">
        <title>Aequorivita echinoideorum JCM 30378 genome.</title>
        <authorList>
            <person name="Zhang H."/>
            <person name="Li C."/>
        </authorList>
    </citation>
    <scope>NUCLEOTIDE SEQUENCE [LARGE SCALE GENOMIC DNA]</scope>
    <source>
        <strain evidence="2 3">JCM30378</strain>
    </source>
</reference>
<organism evidence="2 3">
    <name type="scientific">Aequorivita echinoideorum</name>
    <dbReference type="NCBI Taxonomy" id="1549647"/>
    <lineage>
        <taxon>Bacteria</taxon>
        <taxon>Pseudomonadati</taxon>
        <taxon>Bacteroidota</taxon>
        <taxon>Flavobacteriia</taxon>
        <taxon>Flavobacteriales</taxon>
        <taxon>Flavobacteriaceae</taxon>
        <taxon>Aequorivita</taxon>
    </lineage>
</organism>
<dbReference type="InterPro" id="IPR053154">
    <property type="entry name" value="c-di-AMP_regulator"/>
</dbReference>
<dbReference type="EMBL" id="JAHCTB010000004">
    <property type="protein sequence ID" value="MBT0608603.1"/>
    <property type="molecule type" value="Genomic_DNA"/>
</dbReference>
<protein>
    <recommendedName>
        <fullName evidence="4">YbbR-like protein</fullName>
    </recommendedName>
</protein>
<dbReference type="Gene3D" id="2.170.120.30">
    <property type="match status" value="1"/>
</dbReference>
<dbReference type="PANTHER" id="PTHR37804">
    <property type="entry name" value="CDAA REGULATORY PROTEIN CDAR"/>
    <property type="match status" value="1"/>
</dbReference>
<dbReference type="Proteomes" id="UP001297092">
    <property type="component" value="Unassembled WGS sequence"/>
</dbReference>
<sequence length="316" mass="35990">MFKDFFSNIKSSKVRLFLFFLFLAVIFWFLTKFSREFTTTMVAKIKYENIPETAVLAEDNPSSLTFDLTANGFEILFYKFKRPTIDIQVSEYYSKENENFIISDNELARIVKSKFNRNLAVKNLSVDQLIVHLDPIVLKNVKIIANTQIVFKNGFKATDSIIVEPDSVKISGPAGSLKNIEFVETELFTAKNVDNIISDNVKIANPGADVVSFSPKEVAIKLEVAEFSQGKIMLPVEVINLPPNLNIKLIQKSITISYESSVNDFSTISKENFRVVCDFSKRNEDENFMIPILEKKPMGARNVEFSPKKIDFLVFK</sequence>
<feature type="transmembrane region" description="Helical" evidence="1">
    <location>
        <begin position="12"/>
        <end position="30"/>
    </location>
</feature>
<evidence type="ECO:0000313" key="2">
    <source>
        <dbReference type="EMBL" id="MBT0608603.1"/>
    </source>
</evidence>
<name>A0ABS5S5W3_9FLAO</name>
<accession>A0ABS5S5W3</accession>
<evidence type="ECO:0000313" key="3">
    <source>
        <dbReference type="Proteomes" id="UP001297092"/>
    </source>
</evidence>